<proteinExistence type="predicted"/>
<evidence type="ECO:0000313" key="2">
    <source>
        <dbReference type="EMBL" id="VBB68905.1"/>
    </source>
</evidence>
<sequence>MGTEFIQRVRERAYQLWEAAGCEHGRDMEYWFKAEVQIAAEQAAAQVQSPPQTTSVPTSRTSIDTETAVKPGDRGKTGGKNEIKTKIAPTVSVPRKARSSKKV</sequence>
<protein>
    <recommendedName>
        <fullName evidence="3">DUF2934 domain-containing protein</fullName>
    </recommendedName>
</protein>
<reference evidence="2" key="1">
    <citation type="submission" date="2018-10" db="EMBL/GenBank/DDBJ databases">
        <authorList>
            <person name="Gruber-Vodicka H."/>
            <person name="Jaeckle O."/>
        </authorList>
    </citation>
    <scope>NUCLEOTIDE SEQUENCE</scope>
</reference>
<accession>A0A484H6C9</accession>
<dbReference type="InterPro" id="IPR021327">
    <property type="entry name" value="DUF2934"/>
</dbReference>
<evidence type="ECO:0008006" key="3">
    <source>
        <dbReference type="Google" id="ProtNLM"/>
    </source>
</evidence>
<feature type="compositionally biased region" description="Polar residues" evidence="1">
    <location>
        <begin position="49"/>
        <end position="65"/>
    </location>
</feature>
<dbReference type="EMBL" id="LR026963">
    <property type="protein sequence ID" value="VBB68905.1"/>
    <property type="molecule type" value="Genomic_DNA"/>
</dbReference>
<dbReference type="Pfam" id="PF11154">
    <property type="entry name" value="DUF2934"/>
    <property type="match status" value="1"/>
</dbReference>
<feature type="region of interest" description="Disordered" evidence="1">
    <location>
        <begin position="42"/>
        <end position="103"/>
    </location>
</feature>
<dbReference type="AlphaFoldDB" id="A0A484H6C9"/>
<organism evidence="2">
    <name type="scientific">invertebrate metagenome</name>
    <dbReference type="NCBI Taxonomy" id="1711999"/>
    <lineage>
        <taxon>unclassified sequences</taxon>
        <taxon>metagenomes</taxon>
        <taxon>organismal metagenomes</taxon>
    </lineage>
</organism>
<gene>
    <name evidence="2" type="ORF">RIEGSTA812A_PEG_378</name>
</gene>
<feature type="compositionally biased region" description="Basic and acidic residues" evidence="1">
    <location>
        <begin position="71"/>
        <end position="85"/>
    </location>
</feature>
<evidence type="ECO:0000256" key="1">
    <source>
        <dbReference type="SAM" id="MobiDB-lite"/>
    </source>
</evidence>
<name>A0A484H6C9_9ZZZZ</name>